<feature type="modified residue" description="4-aspartylphosphate" evidence="4">
    <location>
        <position position="57"/>
    </location>
</feature>
<evidence type="ECO:0000256" key="1">
    <source>
        <dbReference type="ARBA" id="ARBA00022553"/>
    </source>
</evidence>
<dbReference type="SUPFAM" id="SSF47226">
    <property type="entry name" value="Histidine-containing phosphotransfer domain, HPT domain"/>
    <property type="match status" value="1"/>
</dbReference>
<dbReference type="InterPro" id="IPR008207">
    <property type="entry name" value="Sig_transdc_His_kin_Hpt_dom"/>
</dbReference>
<dbReference type="OrthoDB" id="5966285at2"/>
<comment type="caution">
    <text evidence="7">The sequence shown here is derived from an EMBL/GenBank/DDBJ whole genome shotgun (WGS) entry which is preliminary data.</text>
</comment>
<dbReference type="InterPro" id="IPR001789">
    <property type="entry name" value="Sig_transdc_resp-reg_receiver"/>
</dbReference>
<keyword evidence="1 4" id="KW-0597">Phosphoprotein</keyword>
<dbReference type="RefSeq" id="WP_123770674.1">
    <property type="nucleotide sequence ID" value="NZ_RKQN01000003.1"/>
</dbReference>
<evidence type="ECO:0000256" key="2">
    <source>
        <dbReference type="ARBA" id="ARBA00023012"/>
    </source>
</evidence>
<dbReference type="InterPro" id="IPR036641">
    <property type="entry name" value="HPT_dom_sf"/>
</dbReference>
<keyword evidence="8" id="KW-1185">Reference proteome</keyword>
<feature type="domain" description="HPt" evidence="6">
    <location>
        <begin position="156"/>
        <end position="246"/>
    </location>
</feature>
<name>A0A3N4VVJ2_9GAMM</name>
<evidence type="ECO:0000256" key="3">
    <source>
        <dbReference type="PROSITE-ProRule" id="PRU00110"/>
    </source>
</evidence>
<dbReference type="SUPFAM" id="SSF52172">
    <property type="entry name" value="CheY-like"/>
    <property type="match status" value="1"/>
</dbReference>
<dbReference type="SMART" id="SM00448">
    <property type="entry name" value="REC"/>
    <property type="match status" value="1"/>
</dbReference>
<organism evidence="7 8">
    <name type="scientific">Vulcaniibacterium tengchongense</name>
    <dbReference type="NCBI Taxonomy" id="1273429"/>
    <lineage>
        <taxon>Bacteria</taxon>
        <taxon>Pseudomonadati</taxon>
        <taxon>Pseudomonadota</taxon>
        <taxon>Gammaproteobacteria</taxon>
        <taxon>Lysobacterales</taxon>
        <taxon>Lysobacteraceae</taxon>
        <taxon>Vulcaniibacterium</taxon>
    </lineage>
</organism>
<reference evidence="7 8" key="1">
    <citation type="submission" date="2018-11" db="EMBL/GenBank/DDBJ databases">
        <title>Genomic Encyclopedia of Type Strains, Phase IV (KMG-IV): sequencing the most valuable type-strain genomes for metagenomic binning, comparative biology and taxonomic classification.</title>
        <authorList>
            <person name="Goeker M."/>
        </authorList>
    </citation>
    <scope>NUCLEOTIDE SEQUENCE [LARGE SCALE GENOMIC DNA]</scope>
    <source>
        <strain evidence="7 8">DSM 25623</strain>
    </source>
</reference>
<dbReference type="PANTHER" id="PTHR44591:SF21">
    <property type="entry name" value="TWO-COMPONENT RESPONSE REGULATOR"/>
    <property type="match status" value="1"/>
</dbReference>
<evidence type="ECO:0000256" key="4">
    <source>
        <dbReference type="PROSITE-ProRule" id="PRU00169"/>
    </source>
</evidence>
<accession>A0A3N4VVJ2</accession>
<feature type="modified residue" description="Phosphohistidine" evidence="3">
    <location>
        <position position="195"/>
    </location>
</feature>
<dbReference type="Proteomes" id="UP000269708">
    <property type="component" value="Unassembled WGS sequence"/>
</dbReference>
<dbReference type="Pfam" id="PF00072">
    <property type="entry name" value="Response_reg"/>
    <property type="match status" value="1"/>
</dbReference>
<dbReference type="EMBL" id="RKQN01000003">
    <property type="protein sequence ID" value="RPE77094.1"/>
    <property type="molecule type" value="Genomic_DNA"/>
</dbReference>
<feature type="domain" description="Response regulatory" evidence="5">
    <location>
        <begin position="8"/>
        <end position="122"/>
    </location>
</feature>
<evidence type="ECO:0000313" key="7">
    <source>
        <dbReference type="EMBL" id="RPE77094.1"/>
    </source>
</evidence>
<proteinExistence type="predicted"/>
<dbReference type="PROSITE" id="PS50894">
    <property type="entry name" value="HPT"/>
    <property type="match status" value="1"/>
</dbReference>
<dbReference type="InterPro" id="IPR011006">
    <property type="entry name" value="CheY-like_superfamily"/>
</dbReference>
<gene>
    <name evidence="7" type="ORF">EDC50_2351</name>
</gene>
<dbReference type="Gene3D" id="3.40.50.2300">
    <property type="match status" value="1"/>
</dbReference>
<dbReference type="PANTHER" id="PTHR44591">
    <property type="entry name" value="STRESS RESPONSE REGULATOR PROTEIN 1"/>
    <property type="match status" value="1"/>
</dbReference>
<dbReference type="CDD" id="cd00156">
    <property type="entry name" value="REC"/>
    <property type="match status" value="1"/>
</dbReference>
<keyword evidence="2" id="KW-0902">Two-component regulatory system</keyword>
<sequence length="246" mass="25684">MTPDGPPRLLLVEDDPTSRAFFAAALQGLPAEVDAADGVAAAAALARRHRYALWLIDAHLPDGSGAELLARLRAHDARTPALAHTAAHERDVHDALRAAGFADVLVKPLSADALQRAARARLGGSAGVREAASDYRDDAEAPLWDDDAALRALNGQRGHVDSLRGLFVKELPKTLQAIAAAAARSDSEAVRGELHRLRASCGFVGAARLEAAVRALQAAPASPDALARLRATAELTLARRPAGPAA</sequence>
<dbReference type="AlphaFoldDB" id="A0A3N4VVJ2"/>
<evidence type="ECO:0000313" key="8">
    <source>
        <dbReference type="Proteomes" id="UP000269708"/>
    </source>
</evidence>
<dbReference type="GO" id="GO:0004672">
    <property type="term" value="F:protein kinase activity"/>
    <property type="evidence" value="ECO:0007669"/>
    <property type="project" value="UniProtKB-ARBA"/>
</dbReference>
<dbReference type="GO" id="GO:0000160">
    <property type="term" value="P:phosphorelay signal transduction system"/>
    <property type="evidence" value="ECO:0007669"/>
    <property type="project" value="UniProtKB-KW"/>
</dbReference>
<dbReference type="Gene3D" id="1.20.120.160">
    <property type="entry name" value="HPT domain"/>
    <property type="match status" value="1"/>
</dbReference>
<evidence type="ECO:0000259" key="5">
    <source>
        <dbReference type="PROSITE" id="PS50110"/>
    </source>
</evidence>
<dbReference type="PROSITE" id="PS50110">
    <property type="entry name" value="RESPONSE_REGULATORY"/>
    <property type="match status" value="1"/>
</dbReference>
<dbReference type="InterPro" id="IPR050595">
    <property type="entry name" value="Bact_response_regulator"/>
</dbReference>
<dbReference type="Pfam" id="PF01627">
    <property type="entry name" value="Hpt"/>
    <property type="match status" value="1"/>
</dbReference>
<protein>
    <submittedName>
        <fullName evidence="7">Hpt domain-containing protein</fullName>
    </submittedName>
</protein>
<evidence type="ECO:0000259" key="6">
    <source>
        <dbReference type="PROSITE" id="PS50894"/>
    </source>
</evidence>